<feature type="domain" description="Type I restriction modification DNA specificity" evidence="5">
    <location>
        <begin position="4"/>
        <end position="178"/>
    </location>
</feature>
<comment type="similarity">
    <text evidence="1">Belongs to the type-I restriction system S methylase family.</text>
</comment>
<protein>
    <submittedName>
        <fullName evidence="6">Restriction endonuclease S subunits</fullName>
    </submittedName>
</protein>
<evidence type="ECO:0000256" key="1">
    <source>
        <dbReference type="ARBA" id="ARBA00010923"/>
    </source>
</evidence>
<evidence type="ECO:0000313" key="7">
    <source>
        <dbReference type="Proteomes" id="UP000218765"/>
    </source>
</evidence>
<feature type="domain" description="Type I restriction modification DNA specificity" evidence="5">
    <location>
        <begin position="205"/>
        <end position="379"/>
    </location>
</feature>
<name>A0A1Z4VS13_9GAMM</name>
<evidence type="ECO:0000256" key="3">
    <source>
        <dbReference type="ARBA" id="ARBA00023125"/>
    </source>
</evidence>
<organism evidence="6 7">
    <name type="scientific">Thiohalobacter thiocyanaticus</name>
    <dbReference type="NCBI Taxonomy" id="585455"/>
    <lineage>
        <taxon>Bacteria</taxon>
        <taxon>Pseudomonadati</taxon>
        <taxon>Pseudomonadota</taxon>
        <taxon>Gammaproteobacteria</taxon>
        <taxon>Thiohalobacterales</taxon>
        <taxon>Thiohalobacteraceae</taxon>
        <taxon>Thiohalobacter</taxon>
    </lineage>
</organism>
<accession>A0A1Z4VS13</accession>
<dbReference type="GO" id="GO:0003677">
    <property type="term" value="F:DNA binding"/>
    <property type="evidence" value="ECO:0007669"/>
    <property type="project" value="UniProtKB-KW"/>
</dbReference>
<keyword evidence="2" id="KW-0680">Restriction system</keyword>
<evidence type="ECO:0000256" key="4">
    <source>
        <dbReference type="SAM" id="Coils"/>
    </source>
</evidence>
<dbReference type="CDD" id="cd17260">
    <property type="entry name" value="RMtype1_S_EcoEI-TRD1-CR1_like"/>
    <property type="match status" value="1"/>
</dbReference>
<keyword evidence="3" id="KW-0238">DNA-binding</keyword>
<dbReference type="REBASE" id="193365">
    <property type="entry name" value="S.TthFOKN1ORF2052P"/>
</dbReference>
<dbReference type="SUPFAM" id="SSF116734">
    <property type="entry name" value="DNA methylase specificity domain"/>
    <property type="match status" value="2"/>
</dbReference>
<dbReference type="GO" id="GO:0009307">
    <property type="term" value="P:DNA restriction-modification system"/>
    <property type="evidence" value="ECO:0007669"/>
    <property type="project" value="UniProtKB-KW"/>
</dbReference>
<evidence type="ECO:0000256" key="2">
    <source>
        <dbReference type="ARBA" id="ARBA00022747"/>
    </source>
</evidence>
<dbReference type="OrthoDB" id="398435at2"/>
<dbReference type="InterPro" id="IPR044946">
    <property type="entry name" value="Restrct_endonuc_typeI_TRD_sf"/>
</dbReference>
<dbReference type="Gene3D" id="3.90.220.20">
    <property type="entry name" value="DNA methylase specificity domains"/>
    <property type="match status" value="2"/>
</dbReference>
<dbReference type="InterPro" id="IPR000055">
    <property type="entry name" value="Restrct_endonuc_typeI_TRD"/>
</dbReference>
<dbReference type="PANTHER" id="PTHR43140">
    <property type="entry name" value="TYPE-1 RESTRICTION ENZYME ECOKI SPECIFICITY PROTEIN"/>
    <property type="match status" value="1"/>
</dbReference>
<dbReference type="InterPro" id="IPR051212">
    <property type="entry name" value="Type-I_RE_S_subunit"/>
</dbReference>
<dbReference type="GO" id="GO:0004519">
    <property type="term" value="F:endonuclease activity"/>
    <property type="evidence" value="ECO:0007669"/>
    <property type="project" value="UniProtKB-KW"/>
</dbReference>
<evidence type="ECO:0000259" key="5">
    <source>
        <dbReference type="Pfam" id="PF01420"/>
    </source>
</evidence>
<dbReference type="RefSeq" id="WP_096366526.1">
    <property type="nucleotide sequence ID" value="NZ_AP018052.1"/>
</dbReference>
<proteinExistence type="inferred from homology"/>
<keyword evidence="6" id="KW-0378">Hydrolase</keyword>
<dbReference type="Proteomes" id="UP000218765">
    <property type="component" value="Chromosome"/>
</dbReference>
<keyword evidence="6" id="KW-0255">Endonuclease</keyword>
<gene>
    <name evidence="6" type="ORF">FOKN1_2051</name>
</gene>
<feature type="coiled-coil region" evidence="4">
    <location>
        <begin position="171"/>
        <end position="198"/>
    </location>
</feature>
<keyword evidence="4" id="KW-0175">Coiled coil</keyword>
<dbReference type="PANTHER" id="PTHR43140:SF1">
    <property type="entry name" value="TYPE I RESTRICTION ENZYME ECOKI SPECIFICITY SUBUNIT"/>
    <property type="match status" value="1"/>
</dbReference>
<dbReference type="Pfam" id="PF01420">
    <property type="entry name" value="Methylase_S"/>
    <property type="match status" value="2"/>
</dbReference>
<dbReference type="EMBL" id="AP018052">
    <property type="protein sequence ID" value="BAZ94431.1"/>
    <property type="molecule type" value="Genomic_DNA"/>
</dbReference>
<keyword evidence="6" id="KW-0540">Nuclease</keyword>
<reference evidence="6 7" key="1">
    <citation type="submission" date="2017-05" db="EMBL/GenBank/DDBJ databases">
        <title>Thiocyanate degradation by Thiohalobacter thiocyanaticus FOKN1.</title>
        <authorList>
            <person name="Oshiki M."/>
            <person name="Fukushima T."/>
            <person name="Kawano S."/>
            <person name="Nakagawa J."/>
        </authorList>
    </citation>
    <scope>NUCLEOTIDE SEQUENCE [LARGE SCALE GENOMIC DNA]</scope>
    <source>
        <strain evidence="6 7">FOKN1</strain>
    </source>
</reference>
<dbReference type="KEGG" id="ttc:FOKN1_2051"/>
<keyword evidence="7" id="KW-1185">Reference proteome</keyword>
<sequence length="418" mass="46720">MRPDWDWRALSDVCQIKPPKREAKLRLADDDLVSFVPMDQLGIREKQLRLTTDRRLSEVAGSYTYFAEGDVLLAKITPCFENGKLGIARGLTNGIGFGSSEFIVFRSGDELDPEFLFYFLSQDSFREAGASVMSGAVGHKRVPKEFIENHPIPLPSVAEQKRIVAILDETFAGIETAIANTEKNLANARELFESYLNSLFQVLDEKYSKVRFGDVCEFVRGPFGGSLKKSIFVPEGYAVYEQQHAINNQFDEVRYFVDGGKFQQMARFELKPGDLIMSCSGTMGKVSIAPSGLKRGIINQALLKLTPSNDVLSEFLKFWMESGAFLNEISKHSVGAAMKNVASVKVLKEIRVPMPPIDQQENIILKLNEHRQTTGELENIYRKKLSALAELKQSLLQKAFSGELTADKAEDEVQEAVA</sequence>
<evidence type="ECO:0000313" key="6">
    <source>
        <dbReference type="EMBL" id="BAZ94431.1"/>
    </source>
</evidence>
<dbReference type="AlphaFoldDB" id="A0A1Z4VS13"/>